<evidence type="ECO:0000256" key="2">
    <source>
        <dbReference type="SAM" id="SignalP"/>
    </source>
</evidence>
<keyword evidence="1" id="KW-1133">Transmembrane helix</keyword>
<evidence type="ECO:0000313" key="3">
    <source>
        <dbReference type="Proteomes" id="UP000694888"/>
    </source>
</evidence>
<feature type="transmembrane region" description="Helical" evidence="1">
    <location>
        <begin position="111"/>
        <end position="131"/>
    </location>
</feature>
<evidence type="ECO:0000313" key="4">
    <source>
        <dbReference type="RefSeq" id="XP_005110732.1"/>
    </source>
</evidence>
<keyword evidence="2" id="KW-0732">Signal</keyword>
<organism evidence="3 4">
    <name type="scientific">Aplysia californica</name>
    <name type="common">California sea hare</name>
    <dbReference type="NCBI Taxonomy" id="6500"/>
    <lineage>
        <taxon>Eukaryota</taxon>
        <taxon>Metazoa</taxon>
        <taxon>Spiralia</taxon>
        <taxon>Lophotrochozoa</taxon>
        <taxon>Mollusca</taxon>
        <taxon>Gastropoda</taxon>
        <taxon>Heterobranchia</taxon>
        <taxon>Euthyneura</taxon>
        <taxon>Tectipleura</taxon>
        <taxon>Aplysiida</taxon>
        <taxon>Aplysioidea</taxon>
        <taxon>Aplysiidae</taxon>
        <taxon>Aplysia</taxon>
    </lineage>
</organism>
<keyword evidence="1" id="KW-0812">Transmembrane</keyword>
<keyword evidence="3" id="KW-1185">Reference proteome</keyword>
<dbReference type="Proteomes" id="UP000694888">
    <property type="component" value="Unplaced"/>
</dbReference>
<feature type="chain" id="PRO_5045271869" evidence="2">
    <location>
        <begin position="26"/>
        <end position="139"/>
    </location>
</feature>
<proteinExistence type="predicted"/>
<gene>
    <name evidence="4" type="primary">LOC101848326</name>
</gene>
<accession>A0ABM0K7P4</accession>
<reference evidence="4" key="1">
    <citation type="submission" date="2025-08" db="UniProtKB">
        <authorList>
            <consortium name="RefSeq"/>
        </authorList>
    </citation>
    <scope>IDENTIFICATION</scope>
</reference>
<protein>
    <submittedName>
        <fullName evidence="4">Uncharacterized protein LOC101848326</fullName>
    </submittedName>
</protein>
<evidence type="ECO:0000256" key="1">
    <source>
        <dbReference type="SAM" id="Phobius"/>
    </source>
</evidence>
<keyword evidence="1" id="KW-0472">Membrane</keyword>
<name>A0ABM0K7P4_APLCA</name>
<sequence>MLTKSSISAVGIALVLCTCFLSARSETKDEKFQRVMMFVGKELSPFCQYFVNKCKEKYNASIELFNQREVCQLILYRNLYGSSHDCLVNAGPCSEDEYSRLKYESCGGAHFLHANLTTTIGVVVITACWLLRGVWHRWM</sequence>
<dbReference type="GeneID" id="101848326"/>
<feature type="signal peptide" evidence="2">
    <location>
        <begin position="1"/>
        <end position="25"/>
    </location>
</feature>
<dbReference type="RefSeq" id="XP_005110732.1">
    <property type="nucleotide sequence ID" value="XM_005110675.2"/>
</dbReference>